<evidence type="ECO:0000313" key="3">
    <source>
        <dbReference type="Proteomes" id="UP001632038"/>
    </source>
</evidence>
<dbReference type="Gene3D" id="3.80.10.10">
    <property type="entry name" value="Ribonuclease Inhibitor"/>
    <property type="match status" value="1"/>
</dbReference>
<dbReference type="AlphaFoldDB" id="A0ABD3CDV9"/>
<dbReference type="PANTHER" id="PTHR34145:SF28">
    <property type="entry name" value="F-BOX DOMAIN-CONTAINING PROTEIN"/>
    <property type="match status" value="1"/>
</dbReference>
<dbReference type="SMART" id="SM00256">
    <property type="entry name" value="FBOX"/>
    <property type="match status" value="1"/>
</dbReference>
<evidence type="ECO:0000259" key="1">
    <source>
        <dbReference type="PROSITE" id="PS50181"/>
    </source>
</evidence>
<dbReference type="InterPro" id="IPR055357">
    <property type="entry name" value="LRR_At1g61320_AtMIF1"/>
</dbReference>
<dbReference type="InterPro" id="IPR053781">
    <property type="entry name" value="F-box_AtFBL13-like"/>
</dbReference>
<dbReference type="EMBL" id="JAVIJP010000037">
    <property type="protein sequence ID" value="KAL3628058.1"/>
    <property type="molecule type" value="Genomic_DNA"/>
</dbReference>
<dbReference type="PANTHER" id="PTHR34145">
    <property type="entry name" value="OS02G0105600 PROTEIN"/>
    <property type="match status" value="1"/>
</dbReference>
<feature type="domain" description="F-box" evidence="1">
    <location>
        <begin position="12"/>
        <end position="60"/>
    </location>
</feature>
<sequence>MQKGPTKMKIEDDTISRLPESILHHILSFLPQNDVARASVLSKSWHRLWTTRPKLVFRESRFSGNKKAFLSYLDKTLENHNLQKLAVHEFNVDMSEVDRESILLLNKLIPIVVLNMGVKIFNLSFSLETFTYLDLPLVVIQSESLQKFTLRSCKLNQVDNFVPFSRLQTLSFTRVHVEDETFEKIMSSCPSIEYLALNRCKGLTAINVYTTRNRNLKHFEFRRDELYPKDCKLCQIEIDVQTLETVIVESCPKWFIRHNHLLQPRLKSMYLKNVRLSVESVESFSFNFPCLEDLTLSRCYGIKELTLSSRSIKCLKIEARGSIAVVIDAPNICCFEYACIYLPSSMSFTTSPGHKWTSSMILHHFANNLGDNDDDRVTPSWLQNLNEVLAALSRSEITLHLSKCVGKWAFEESVLDMRSNYPRLTVVESLEFILNQCDSRLSLSSLVNGLFRICRPRYVGWCLLYGEPQNEWEREQMGLTEFLCTILVTERERRSYIWQQDLEEVVLEARDIDGGWHMACLSELLQSIRETPRNVPIRFQLKWKLTEIVCESSNI</sequence>
<dbReference type="InterPro" id="IPR053772">
    <property type="entry name" value="At1g61320/At1g61330-like"/>
</dbReference>
<keyword evidence="3" id="KW-1185">Reference proteome</keyword>
<dbReference type="PROSITE" id="PS50181">
    <property type="entry name" value="FBOX"/>
    <property type="match status" value="1"/>
</dbReference>
<dbReference type="InterPro" id="IPR001810">
    <property type="entry name" value="F-box_dom"/>
</dbReference>
<dbReference type="CDD" id="cd22160">
    <property type="entry name" value="F-box_AtFBL13-like"/>
    <property type="match status" value="1"/>
</dbReference>
<dbReference type="InterPro" id="IPR032675">
    <property type="entry name" value="LRR_dom_sf"/>
</dbReference>
<dbReference type="Pfam" id="PF23622">
    <property type="entry name" value="LRR_At1g61320_AtMIF1"/>
    <property type="match status" value="1"/>
</dbReference>
<accession>A0ABD3CDV9</accession>
<dbReference type="Proteomes" id="UP001632038">
    <property type="component" value="Unassembled WGS sequence"/>
</dbReference>
<reference evidence="3" key="1">
    <citation type="journal article" date="2024" name="IScience">
        <title>Strigolactones Initiate the Formation of Haustorium-like Structures in Castilleja.</title>
        <authorList>
            <person name="Buerger M."/>
            <person name="Peterson D."/>
            <person name="Chory J."/>
        </authorList>
    </citation>
    <scope>NUCLEOTIDE SEQUENCE [LARGE SCALE GENOMIC DNA]</scope>
</reference>
<proteinExistence type="predicted"/>
<dbReference type="Pfam" id="PF00646">
    <property type="entry name" value="F-box"/>
    <property type="match status" value="1"/>
</dbReference>
<dbReference type="SUPFAM" id="SSF81383">
    <property type="entry name" value="F-box domain"/>
    <property type="match status" value="1"/>
</dbReference>
<evidence type="ECO:0000313" key="2">
    <source>
        <dbReference type="EMBL" id="KAL3628058.1"/>
    </source>
</evidence>
<protein>
    <recommendedName>
        <fullName evidence="1">F-box domain-containing protein</fullName>
    </recommendedName>
</protein>
<dbReference type="InterPro" id="IPR036047">
    <property type="entry name" value="F-box-like_dom_sf"/>
</dbReference>
<dbReference type="Gene3D" id="1.20.1280.50">
    <property type="match status" value="1"/>
</dbReference>
<gene>
    <name evidence="2" type="ORF">CASFOL_028160</name>
</gene>
<name>A0ABD3CDV9_9LAMI</name>
<organism evidence="2 3">
    <name type="scientific">Castilleja foliolosa</name>
    <dbReference type="NCBI Taxonomy" id="1961234"/>
    <lineage>
        <taxon>Eukaryota</taxon>
        <taxon>Viridiplantae</taxon>
        <taxon>Streptophyta</taxon>
        <taxon>Embryophyta</taxon>
        <taxon>Tracheophyta</taxon>
        <taxon>Spermatophyta</taxon>
        <taxon>Magnoliopsida</taxon>
        <taxon>eudicotyledons</taxon>
        <taxon>Gunneridae</taxon>
        <taxon>Pentapetalae</taxon>
        <taxon>asterids</taxon>
        <taxon>lamiids</taxon>
        <taxon>Lamiales</taxon>
        <taxon>Orobanchaceae</taxon>
        <taxon>Pedicularideae</taxon>
        <taxon>Castillejinae</taxon>
        <taxon>Castilleja</taxon>
    </lineage>
</organism>
<comment type="caution">
    <text evidence="2">The sequence shown here is derived from an EMBL/GenBank/DDBJ whole genome shotgun (WGS) entry which is preliminary data.</text>
</comment>
<dbReference type="SUPFAM" id="SSF52047">
    <property type="entry name" value="RNI-like"/>
    <property type="match status" value="1"/>
</dbReference>